<dbReference type="Proteomes" id="UP000017836">
    <property type="component" value="Unassembled WGS sequence"/>
</dbReference>
<dbReference type="AlphaFoldDB" id="W1P735"/>
<protein>
    <submittedName>
        <fullName evidence="1">Uncharacterized protein</fullName>
    </submittedName>
</protein>
<organism evidence="1 2">
    <name type="scientific">Amborella trichopoda</name>
    <dbReference type="NCBI Taxonomy" id="13333"/>
    <lineage>
        <taxon>Eukaryota</taxon>
        <taxon>Viridiplantae</taxon>
        <taxon>Streptophyta</taxon>
        <taxon>Embryophyta</taxon>
        <taxon>Tracheophyta</taxon>
        <taxon>Spermatophyta</taxon>
        <taxon>Magnoliopsida</taxon>
        <taxon>Amborellales</taxon>
        <taxon>Amborellaceae</taxon>
        <taxon>Amborella</taxon>
    </lineage>
</organism>
<sequence>MQKVHLNKSTAEFHREIRALKMWARLLGKSRHRWLMCPSSRTPPWTPFKCLFHSRPPHQLTRVHPRCLFPYPAMRGPRKKHMTCGSYELPVADVEHNWVPLVITWKMQRGTTVVPTTTTLLLFGQINGVERVADVHALSFSPANE</sequence>
<accession>W1P735</accession>
<proteinExistence type="predicted"/>
<evidence type="ECO:0000313" key="2">
    <source>
        <dbReference type="Proteomes" id="UP000017836"/>
    </source>
</evidence>
<gene>
    <name evidence="1" type="ORF">AMTR_s00003p00259740</name>
</gene>
<dbReference type="HOGENOM" id="CLU_1789429_0_0_1"/>
<evidence type="ECO:0000313" key="1">
    <source>
        <dbReference type="EMBL" id="ERN03411.1"/>
    </source>
</evidence>
<reference evidence="2" key="1">
    <citation type="journal article" date="2013" name="Science">
        <title>The Amborella genome and the evolution of flowering plants.</title>
        <authorList>
            <consortium name="Amborella Genome Project"/>
        </authorList>
    </citation>
    <scope>NUCLEOTIDE SEQUENCE [LARGE SCALE GENOMIC DNA]</scope>
</reference>
<dbReference type="Gramene" id="ERN03411">
    <property type="protein sequence ID" value="ERN03411"/>
    <property type="gene ID" value="AMTR_s00003p00259740"/>
</dbReference>
<dbReference type="EMBL" id="KI394358">
    <property type="protein sequence ID" value="ERN03411.1"/>
    <property type="molecule type" value="Genomic_DNA"/>
</dbReference>
<keyword evidence="2" id="KW-1185">Reference proteome</keyword>
<name>W1P735_AMBTC</name>